<evidence type="ECO:0008006" key="5">
    <source>
        <dbReference type="Google" id="ProtNLM"/>
    </source>
</evidence>
<organism evidence="3 4">
    <name type="scientific">Streptomyces coelicoflavus</name>
    <dbReference type="NCBI Taxonomy" id="285562"/>
    <lineage>
        <taxon>Bacteria</taxon>
        <taxon>Bacillati</taxon>
        <taxon>Actinomycetota</taxon>
        <taxon>Actinomycetes</taxon>
        <taxon>Kitasatosporales</taxon>
        <taxon>Streptomycetaceae</taxon>
        <taxon>Streptomyces</taxon>
    </lineage>
</organism>
<keyword evidence="4" id="KW-1185">Reference proteome</keyword>
<evidence type="ECO:0000256" key="2">
    <source>
        <dbReference type="SAM" id="SignalP"/>
    </source>
</evidence>
<reference evidence="3 4" key="1">
    <citation type="submission" date="2020-01" db="EMBL/GenBank/DDBJ databases">
        <title>Insect and environment-associated Actinomycetes.</title>
        <authorList>
            <person name="Currrie C."/>
            <person name="Chevrette M."/>
            <person name="Carlson C."/>
            <person name="Stubbendieck R."/>
            <person name="Wendt-Pienkowski E."/>
        </authorList>
    </citation>
    <scope>NUCLEOTIDE SEQUENCE [LARGE SCALE GENOMIC DNA]</scope>
    <source>
        <strain evidence="3 4">SID14172</strain>
    </source>
</reference>
<dbReference type="RefSeq" id="WP_007388552.1">
    <property type="nucleotide sequence ID" value="NZ_JAAGMB010000374.1"/>
</dbReference>
<feature type="chain" id="PRO_5026785948" description="Lipoprotein" evidence="2">
    <location>
        <begin position="23"/>
        <end position="285"/>
    </location>
</feature>
<dbReference type="SUPFAM" id="SSF89392">
    <property type="entry name" value="Prokaryotic lipoproteins and lipoprotein localization factors"/>
    <property type="match status" value="1"/>
</dbReference>
<protein>
    <recommendedName>
        <fullName evidence="5">Lipoprotein</fullName>
    </recommendedName>
</protein>
<sequence>MKLKYTAAWVGLTAAAMVTATACGSDGAKTATETADKAVDKASTVMAALTRATDRTEELGSAEIRTTTTLEAAGGEPVSMDGTYSWGDGAAMDVEMDTAAAQMSGLQDDPTTRVVMVDGAYYYDIDPQPSGPIAGKEWMRVDVAAVTGEAGADNMAANADPTAGLRYLTASSKVEDLGKETVLGKETTHYRGSVGAEHIEKSKLTEAEKKAAVAALEANGGKMTCDIWVDGKDLPVRMSQTGAGMTVQMDFLKFGTTKEITAPPAAETGDLSEQVREQRDAAIGQ</sequence>
<feature type="region of interest" description="Disordered" evidence="1">
    <location>
        <begin position="261"/>
        <end position="285"/>
    </location>
</feature>
<keyword evidence="2" id="KW-0732">Signal</keyword>
<dbReference type="AlphaFoldDB" id="A0A6N9UNW8"/>
<evidence type="ECO:0000313" key="3">
    <source>
        <dbReference type="EMBL" id="NEB18246.1"/>
    </source>
</evidence>
<comment type="caution">
    <text evidence="3">The sequence shown here is derived from an EMBL/GenBank/DDBJ whole genome shotgun (WGS) entry which is preliminary data.</text>
</comment>
<dbReference type="Gene3D" id="2.50.20.20">
    <property type="match status" value="1"/>
</dbReference>
<dbReference type="Proteomes" id="UP000469545">
    <property type="component" value="Unassembled WGS sequence"/>
</dbReference>
<name>A0A6N9UNW8_9ACTN</name>
<proteinExistence type="predicted"/>
<dbReference type="InterPro" id="IPR029046">
    <property type="entry name" value="LolA/LolB/LppX"/>
</dbReference>
<gene>
    <name evidence="3" type="ORF">G3I46_17310</name>
</gene>
<dbReference type="EMBL" id="JAAGMB010000374">
    <property type="protein sequence ID" value="NEB18246.1"/>
    <property type="molecule type" value="Genomic_DNA"/>
</dbReference>
<feature type="signal peptide" evidence="2">
    <location>
        <begin position="1"/>
        <end position="22"/>
    </location>
</feature>
<feature type="compositionally biased region" description="Basic and acidic residues" evidence="1">
    <location>
        <begin position="273"/>
        <end position="285"/>
    </location>
</feature>
<dbReference type="PROSITE" id="PS51257">
    <property type="entry name" value="PROKAR_LIPOPROTEIN"/>
    <property type="match status" value="1"/>
</dbReference>
<evidence type="ECO:0000256" key="1">
    <source>
        <dbReference type="SAM" id="MobiDB-lite"/>
    </source>
</evidence>
<accession>A0A6N9UNW8</accession>
<evidence type="ECO:0000313" key="4">
    <source>
        <dbReference type="Proteomes" id="UP000469545"/>
    </source>
</evidence>